<evidence type="ECO:0000256" key="3">
    <source>
        <dbReference type="SAM" id="MobiDB-lite"/>
    </source>
</evidence>
<organism evidence="5 6">
    <name type="scientific">Gymnopus androsaceus JB14</name>
    <dbReference type="NCBI Taxonomy" id="1447944"/>
    <lineage>
        <taxon>Eukaryota</taxon>
        <taxon>Fungi</taxon>
        <taxon>Dikarya</taxon>
        <taxon>Basidiomycota</taxon>
        <taxon>Agaricomycotina</taxon>
        <taxon>Agaricomycetes</taxon>
        <taxon>Agaricomycetidae</taxon>
        <taxon>Agaricales</taxon>
        <taxon>Marasmiineae</taxon>
        <taxon>Omphalotaceae</taxon>
        <taxon>Gymnopus</taxon>
    </lineage>
</organism>
<feature type="compositionally biased region" description="Low complexity" evidence="3">
    <location>
        <begin position="573"/>
        <end position="590"/>
    </location>
</feature>
<feature type="compositionally biased region" description="Low complexity" evidence="3">
    <location>
        <begin position="517"/>
        <end position="539"/>
    </location>
</feature>
<evidence type="ECO:0000256" key="1">
    <source>
        <dbReference type="ARBA" id="ARBA00022884"/>
    </source>
</evidence>
<dbReference type="GO" id="GO:0003723">
    <property type="term" value="F:RNA binding"/>
    <property type="evidence" value="ECO:0007669"/>
    <property type="project" value="UniProtKB-UniRule"/>
</dbReference>
<dbReference type="PROSITE" id="PS50102">
    <property type="entry name" value="RRM"/>
    <property type="match status" value="2"/>
</dbReference>
<name>A0A6A4HYV0_9AGAR</name>
<feature type="compositionally biased region" description="Low complexity" evidence="3">
    <location>
        <begin position="693"/>
        <end position="710"/>
    </location>
</feature>
<gene>
    <name evidence="5" type="ORF">BT96DRAFT_989145</name>
</gene>
<feature type="compositionally biased region" description="Polar residues" evidence="3">
    <location>
        <begin position="365"/>
        <end position="383"/>
    </location>
</feature>
<dbReference type="SUPFAM" id="SSF54928">
    <property type="entry name" value="RNA-binding domain, RBD"/>
    <property type="match status" value="2"/>
</dbReference>
<feature type="domain" description="RRM" evidence="4">
    <location>
        <begin position="119"/>
        <end position="190"/>
    </location>
</feature>
<dbReference type="InterPro" id="IPR052462">
    <property type="entry name" value="SLIRP/GR-RBP-like"/>
</dbReference>
<feature type="region of interest" description="Disordered" evidence="3">
    <location>
        <begin position="362"/>
        <end position="432"/>
    </location>
</feature>
<evidence type="ECO:0000313" key="5">
    <source>
        <dbReference type="EMBL" id="KAE9404582.1"/>
    </source>
</evidence>
<keyword evidence="6" id="KW-1185">Reference proteome</keyword>
<accession>A0A6A4HYV0</accession>
<dbReference type="InterPro" id="IPR035979">
    <property type="entry name" value="RBD_domain_sf"/>
</dbReference>
<keyword evidence="1 2" id="KW-0694">RNA-binding</keyword>
<dbReference type="AlphaFoldDB" id="A0A6A4HYV0"/>
<evidence type="ECO:0000259" key="4">
    <source>
        <dbReference type="PROSITE" id="PS50102"/>
    </source>
</evidence>
<feature type="compositionally biased region" description="Low complexity" evidence="3">
    <location>
        <begin position="658"/>
        <end position="667"/>
    </location>
</feature>
<dbReference type="Pfam" id="PF00076">
    <property type="entry name" value="RRM_1"/>
    <property type="match status" value="2"/>
</dbReference>
<dbReference type="PANTHER" id="PTHR48027">
    <property type="entry name" value="HETEROGENEOUS NUCLEAR RIBONUCLEOPROTEIN 87F-RELATED"/>
    <property type="match status" value="1"/>
</dbReference>
<proteinExistence type="predicted"/>
<dbReference type="EMBL" id="ML769415">
    <property type="protein sequence ID" value="KAE9404582.1"/>
    <property type="molecule type" value="Genomic_DNA"/>
</dbReference>
<protein>
    <recommendedName>
        <fullName evidence="4">RRM domain-containing protein</fullName>
    </recommendedName>
</protein>
<feature type="region of interest" description="Disordered" evidence="3">
    <location>
        <begin position="651"/>
        <end position="713"/>
    </location>
</feature>
<evidence type="ECO:0000256" key="2">
    <source>
        <dbReference type="PROSITE-ProRule" id="PRU00176"/>
    </source>
</evidence>
<feature type="compositionally biased region" description="Basic and acidic residues" evidence="3">
    <location>
        <begin position="418"/>
        <end position="427"/>
    </location>
</feature>
<dbReference type="OrthoDB" id="6159137at2759"/>
<feature type="compositionally biased region" description="Polar residues" evidence="3">
    <location>
        <begin position="672"/>
        <end position="683"/>
    </location>
</feature>
<feature type="region of interest" description="Disordered" evidence="3">
    <location>
        <begin position="517"/>
        <end position="611"/>
    </location>
</feature>
<feature type="domain" description="RRM" evidence="4">
    <location>
        <begin position="275"/>
        <end position="352"/>
    </location>
</feature>
<dbReference type="Gene3D" id="3.30.70.330">
    <property type="match status" value="2"/>
</dbReference>
<dbReference type="InterPro" id="IPR000504">
    <property type="entry name" value="RRM_dom"/>
</dbReference>
<dbReference type="Proteomes" id="UP000799118">
    <property type="component" value="Unassembled WGS sequence"/>
</dbReference>
<sequence>MDPEYQLPPQELGPHPHPLLHEPLLYIANVPANITDETLGIAFLSCAPFRPKIDRDTTNPMLSGTIEFKFLERAEKALATLQSRPITGFGTPGVPLVLSPYPPTNPPTPLPPPSALPRLVKHLPIGFGDSNLYDIFRPFGALASVRIPTHFGPDTGIIEFWNEDDARNAEDAMHCADVEGQNIAVQIYQPRRTASGGINEFNTNAPTFVPSGSVFAYPNPAATYSPPRPHYSPRSPVSPIPHGSPAFVHGPGQQVQLAPPVGPGSTSHSGLIDPCNLFCKNLDPEIDSNALFSHFRQFGQIVSARVMRNENGESRGFGFVSYQTPDQASAAMHSMNGVMLGSKQVVVRLHEPKQLRQEKLAQRFGSGSNGHPRTASGATSPTASEGGDSYAVGWGSPSPRNRTLGLGNMGGSPASHLGGHERPDRGRRGSGSYYNAALSGNLNLPMRYDELAGLSPVVRKEVLTGELSRRVRTLGTVAPNDVDTIVDALVNVSLSEIVQAIEDPEKLAYQVDKFRISQASSDSPSRSQSNSQSQSPARSATASQDSRLLDPNALAATASAPEHPSTPISVNASLSTPPRTSSPSGSVPPTSERDRMAAAVAKFENSPSETQEQLTELLMSLPKRERAMCLFNMEVFRAKLADARLVLESMEEEEERATPATSTTAVPPSTPQNKKTSTFSEGSPKTPDLSSRGPSAASSPLPTTPATSGTPGIGNQTYTVASLAKLPAVDVLKVVKSTNVVGLSKADPLVVQATDEFVDGLMDKAPQMQKQQLGEKLFKVVKSFRD</sequence>
<dbReference type="SMART" id="SM00360">
    <property type="entry name" value="RRM"/>
    <property type="match status" value="3"/>
</dbReference>
<dbReference type="InterPro" id="IPR012677">
    <property type="entry name" value="Nucleotide-bd_a/b_plait_sf"/>
</dbReference>
<evidence type="ECO:0000313" key="6">
    <source>
        <dbReference type="Proteomes" id="UP000799118"/>
    </source>
</evidence>
<reference evidence="5" key="1">
    <citation type="journal article" date="2019" name="Environ. Microbiol.">
        <title>Fungal ecological strategies reflected in gene transcription - a case study of two litter decomposers.</title>
        <authorList>
            <person name="Barbi F."/>
            <person name="Kohler A."/>
            <person name="Barry K."/>
            <person name="Baskaran P."/>
            <person name="Daum C."/>
            <person name="Fauchery L."/>
            <person name="Ihrmark K."/>
            <person name="Kuo A."/>
            <person name="LaButti K."/>
            <person name="Lipzen A."/>
            <person name="Morin E."/>
            <person name="Grigoriev I.V."/>
            <person name="Henrissat B."/>
            <person name="Lindahl B."/>
            <person name="Martin F."/>
        </authorList>
    </citation>
    <scope>NUCLEOTIDE SEQUENCE</scope>
    <source>
        <strain evidence="5">JB14</strain>
    </source>
</reference>